<feature type="domain" description="Lipoyl-binding" evidence="2">
    <location>
        <begin position="1"/>
        <end position="71"/>
    </location>
</feature>
<dbReference type="STRING" id="930117.SAMN05216225_101351"/>
<keyword evidence="1" id="KW-0092">Biotin</keyword>
<sequence>MTVDIKSIMSGSVWKINVSKGDLVTEGTDLVILESMKMEVPIEATEDGIVKEILVSEGEFVSEDDVVVVIDK</sequence>
<dbReference type="PANTHER" id="PTHR45266">
    <property type="entry name" value="OXALOACETATE DECARBOXYLASE ALPHA CHAIN"/>
    <property type="match status" value="1"/>
</dbReference>
<protein>
    <submittedName>
        <fullName evidence="3">Acetyl-CoA carboxylase biotin carboxyl carrier protein</fullName>
    </submittedName>
</protein>
<keyword evidence="4" id="KW-1185">Reference proteome</keyword>
<dbReference type="FunFam" id="2.40.50.100:FF:000003">
    <property type="entry name" value="Acetyl-CoA carboxylase biotin carboxyl carrier protein"/>
    <property type="match status" value="1"/>
</dbReference>
<evidence type="ECO:0000313" key="3">
    <source>
        <dbReference type="EMBL" id="SHG04265.1"/>
    </source>
</evidence>
<dbReference type="Proteomes" id="UP000183988">
    <property type="component" value="Unassembled WGS sequence"/>
</dbReference>
<dbReference type="PANTHER" id="PTHR45266:SF3">
    <property type="entry name" value="OXALOACETATE DECARBOXYLASE ALPHA CHAIN"/>
    <property type="match status" value="1"/>
</dbReference>
<dbReference type="InterPro" id="IPR011053">
    <property type="entry name" value="Single_hybrid_motif"/>
</dbReference>
<proteinExistence type="predicted"/>
<dbReference type="EMBL" id="FQVW01000013">
    <property type="protein sequence ID" value="SHG04265.1"/>
    <property type="molecule type" value="Genomic_DNA"/>
</dbReference>
<dbReference type="InterPro" id="IPR000089">
    <property type="entry name" value="Biotin_lipoyl"/>
</dbReference>
<dbReference type="RefSeq" id="WP_072889661.1">
    <property type="nucleotide sequence ID" value="NZ_FQVW01000013.1"/>
</dbReference>
<gene>
    <name evidence="3" type="ORF">SAMN05216225_101351</name>
</gene>
<evidence type="ECO:0000313" key="4">
    <source>
        <dbReference type="Proteomes" id="UP000183988"/>
    </source>
</evidence>
<dbReference type="Pfam" id="PF00364">
    <property type="entry name" value="Biotin_lipoyl"/>
    <property type="match status" value="1"/>
</dbReference>
<dbReference type="Gene3D" id="2.40.50.100">
    <property type="match status" value="1"/>
</dbReference>
<evidence type="ECO:0000259" key="2">
    <source>
        <dbReference type="PROSITE" id="PS50968"/>
    </source>
</evidence>
<dbReference type="InterPro" id="IPR050709">
    <property type="entry name" value="Biotin_Carboxyl_Carrier/Decarb"/>
</dbReference>
<dbReference type="SUPFAM" id="SSF51230">
    <property type="entry name" value="Single hybrid motif"/>
    <property type="match status" value="1"/>
</dbReference>
<accession>A0A1M5GKI9</accession>
<dbReference type="AlphaFoldDB" id="A0A1M5GKI9"/>
<dbReference type="OrthoDB" id="163546at2"/>
<reference evidence="3 4" key="1">
    <citation type="submission" date="2016-11" db="EMBL/GenBank/DDBJ databases">
        <authorList>
            <person name="Jaros S."/>
            <person name="Januszkiewicz K."/>
            <person name="Wedrychowicz H."/>
        </authorList>
    </citation>
    <scope>NUCLEOTIDE SEQUENCE [LARGE SCALE GENOMIC DNA]</scope>
    <source>
        <strain evidence="3 4">IBRC-M 10683</strain>
    </source>
</reference>
<dbReference type="CDD" id="cd06850">
    <property type="entry name" value="biotinyl_domain"/>
    <property type="match status" value="1"/>
</dbReference>
<organism evidence="3 4">
    <name type="scientific">Ornithinibacillus halophilus</name>
    <dbReference type="NCBI Taxonomy" id="930117"/>
    <lineage>
        <taxon>Bacteria</taxon>
        <taxon>Bacillati</taxon>
        <taxon>Bacillota</taxon>
        <taxon>Bacilli</taxon>
        <taxon>Bacillales</taxon>
        <taxon>Bacillaceae</taxon>
        <taxon>Ornithinibacillus</taxon>
    </lineage>
</organism>
<name>A0A1M5GKI9_9BACI</name>
<evidence type="ECO:0000256" key="1">
    <source>
        <dbReference type="ARBA" id="ARBA00023267"/>
    </source>
</evidence>
<dbReference type="PROSITE" id="PS50968">
    <property type="entry name" value="BIOTINYL_LIPOYL"/>
    <property type="match status" value="1"/>
</dbReference>